<dbReference type="GO" id="GO:0005509">
    <property type="term" value="F:calcium ion binding"/>
    <property type="evidence" value="ECO:0007669"/>
    <property type="project" value="InterPro"/>
</dbReference>
<accession>A0A420DSR9</accession>
<evidence type="ECO:0000256" key="1">
    <source>
        <dbReference type="ARBA" id="ARBA00004613"/>
    </source>
</evidence>
<feature type="region of interest" description="Disordered" evidence="3">
    <location>
        <begin position="289"/>
        <end position="348"/>
    </location>
</feature>
<sequence length="475" mass="48559">MAIINEGVDASISAYATDNYNLLADDVFNGAIGGGDTQDGVNFQGMTIGQEYTVTVTVDDVSNTTALTLINSSNFHSINYYITDGAAVSPQADTGWVRDFVVTSPLTIDGNTFSFNFTPLQQTSLAFQVMGDGTPESYSVTYAEAVVVPPITEGADNFVGTASDDNVSLLGGNDTFDGGAGNDTVDGGAGDDTMTGGTGADVFIAGANGGADVITDFTLGEDRVDLTSYGINAIEDLGLTDTEAGVVIDLGDGNQITLEGITAAELNNDSFVLVNNVFEGDASNDKVNGKSGVDILSGGDGDDQLDGKDGNDILDGGAGKDKLSGGNGDDTLTGGDDNDLLEGGAGNDNLVGGNNNDRLHGGDGNDAITGDLGNDKLYGDDGDDILSGGLGRDELTGGNGADVFVFETGSHRDTITDFTDGEDMLDFSGYFGVESIADLSISQSGAHTIISASGPDSVTLLNTDMALLDETDFIF</sequence>
<proteinExistence type="predicted"/>
<dbReference type="InterPro" id="IPR050557">
    <property type="entry name" value="RTX_toxin/Mannuronan_C5-epim"/>
</dbReference>
<dbReference type="RefSeq" id="WP_025064305.1">
    <property type="nucleotide sequence ID" value="NZ_RAQK01000001.1"/>
</dbReference>
<reference evidence="4 5" key="1">
    <citation type="submission" date="2018-09" db="EMBL/GenBank/DDBJ databases">
        <title>Genomic Encyclopedia of Archaeal and Bacterial Type Strains, Phase II (KMG-II): from individual species to whole genera.</title>
        <authorList>
            <person name="Goeker M."/>
        </authorList>
    </citation>
    <scope>NUCLEOTIDE SEQUENCE [LARGE SCALE GENOMIC DNA]</scope>
    <source>
        <strain evidence="4 5">DSM 11458</strain>
    </source>
</reference>
<organism evidence="4 5">
    <name type="scientific">Sulfitobacter guttiformis</name>
    <dbReference type="NCBI Taxonomy" id="74349"/>
    <lineage>
        <taxon>Bacteria</taxon>
        <taxon>Pseudomonadati</taxon>
        <taxon>Pseudomonadota</taxon>
        <taxon>Alphaproteobacteria</taxon>
        <taxon>Rhodobacterales</taxon>
        <taxon>Roseobacteraceae</taxon>
        <taxon>Sulfitobacter</taxon>
    </lineage>
</organism>
<keyword evidence="2" id="KW-0964">Secreted</keyword>
<dbReference type="PANTHER" id="PTHR38340:SF1">
    <property type="entry name" value="S-LAYER PROTEIN"/>
    <property type="match status" value="1"/>
</dbReference>
<evidence type="ECO:0000256" key="3">
    <source>
        <dbReference type="SAM" id="MobiDB-lite"/>
    </source>
</evidence>
<comment type="caution">
    <text evidence="4">The sequence shown here is derived from an EMBL/GenBank/DDBJ whole genome shotgun (WGS) entry which is preliminary data.</text>
</comment>
<dbReference type="PRINTS" id="PR00313">
    <property type="entry name" value="CABNDNGRPT"/>
</dbReference>
<comment type="subcellular location">
    <subcellularLocation>
        <location evidence="1">Secreted</location>
    </subcellularLocation>
</comment>
<dbReference type="PANTHER" id="PTHR38340">
    <property type="entry name" value="S-LAYER PROTEIN"/>
    <property type="match status" value="1"/>
</dbReference>
<dbReference type="PROSITE" id="PS00330">
    <property type="entry name" value="HEMOLYSIN_CALCIUM"/>
    <property type="match status" value="5"/>
</dbReference>
<evidence type="ECO:0000313" key="4">
    <source>
        <dbReference type="EMBL" id="RKE97381.1"/>
    </source>
</evidence>
<dbReference type="EMBL" id="RAQK01000001">
    <property type="protein sequence ID" value="RKE97381.1"/>
    <property type="molecule type" value="Genomic_DNA"/>
</dbReference>
<dbReference type="Proteomes" id="UP000284407">
    <property type="component" value="Unassembled WGS sequence"/>
</dbReference>
<protein>
    <submittedName>
        <fullName evidence="4">Hemolysin type calcium-binding protein</fullName>
    </submittedName>
</protein>
<dbReference type="InterPro" id="IPR011049">
    <property type="entry name" value="Serralysin-like_metalloprot_C"/>
</dbReference>
<dbReference type="GO" id="GO:0005576">
    <property type="term" value="C:extracellular region"/>
    <property type="evidence" value="ECO:0007669"/>
    <property type="project" value="UniProtKB-SubCell"/>
</dbReference>
<dbReference type="InterPro" id="IPR018511">
    <property type="entry name" value="Hemolysin-typ_Ca-bd_CS"/>
</dbReference>
<keyword evidence="5" id="KW-1185">Reference proteome</keyword>
<dbReference type="AlphaFoldDB" id="A0A420DSR9"/>
<evidence type="ECO:0000313" key="5">
    <source>
        <dbReference type="Proteomes" id="UP000284407"/>
    </source>
</evidence>
<dbReference type="STRING" id="1443111.Z949_4010"/>
<gene>
    <name evidence="4" type="ORF">C8N30_1980</name>
</gene>
<name>A0A420DSR9_9RHOB</name>
<dbReference type="Pfam" id="PF00353">
    <property type="entry name" value="HemolysinCabind"/>
    <property type="match status" value="4"/>
</dbReference>
<dbReference type="SUPFAM" id="SSF51120">
    <property type="entry name" value="beta-Roll"/>
    <property type="match status" value="3"/>
</dbReference>
<evidence type="ECO:0000256" key="2">
    <source>
        <dbReference type="ARBA" id="ARBA00022525"/>
    </source>
</evidence>
<dbReference type="Gene3D" id="2.150.10.10">
    <property type="entry name" value="Serralysin-like metalloprotease, C-terminal"/>
    <property type="match status" value="3"/>
</dbReference>
<dbReference type="InterPro" id="IPR001343">
    <property type="entry name" value="Hemolysn_Ca-bd"/>
</dbReference>